<reference evidence="3 4" key="1">
    <citation type="journal article" date="2019" name="Int. J. Syst. Evol. Microbiol.">
        <title>The Global Catalogue of Microorganisms (GCM) 10K type strain sequencing project: providing services to taxonomists for standard genome sequencing and annotation.</title>
        <authorList>
            <consortium name="The Broad Institute Genomics Platform"/>
            <consortium name="The Broad Institute Genome Sequencing Center for Infectious Disease"/>
            <person name="Wu L."/>
            <person name="Ma J."/>
        </authorList>
    </citation>
    <scope>NUCLEOTIDE SEQUENCE [LARGE SCALE GENOMIC DNA]</scope>
    <source>
        <strain evidence="3 4">JCM 15933</strain>
    </source>
</reference>
<dbReference type="InterPro" id="IPR006015">
    <property type="entry name" value="Universal_stress_UspA"/>
</dbReference>
<dbReference type="Pfam" id="PF00582">
    <property type="entry name" value="Usp"/>
    <property type="match status" value="2"/>
</dbReference>
<dbReference type="PANTHER" id="PTHR46553">
    <property type="entry name" value="ADENINE NUCLEOTIDE ALPHA HYDROLASES-LIKE SUPERFAMILY PROTEIN"/>
    <property type="match status" value="1"/>
</dbReference>
<organism evidence="3 4">
    <name type="scientific">Dactylosporangium maewongense</name>
    <dbReference type="NCBI Taxonomy" id="634393"/>
    <lineage>
        <taxon>Bacteria</taxon>
        <taxon>Bacillati</taxon>
        <taxon>Actinomycetota</taxon>
        <taxon>Actinomycetes</taxon>
        <taxon>Micromonosporales</taxon>
        <taxon>Micromonosporaceae</taxon>
        <taxon>Dactylosporangium</taxon>
    </lineage>
</organism>
<evidence type="ECO:0000259" key="2">
    <source>
        <dbReference type="Pfam" id="PF00582"/>
    </source>
</evidence>
<comment type="caution">
    <text evidence="3">The sequence shown here is derived from an EMBL/GenBank/DDBJ whole genome shotgun (WGS) entry which is preliminary data.</text>
</comment>
<dbReference type="Gene3D" id="3.40.50.620">
    <property type="entry name" value="HUPs"/>
    <property type="match status" value="2"/>
</dbReference>
<dbReference type="InterPro" id="IPR014729">
    <property type="entry name" value="Rossmann-like_a/b/a_fold"/>
</dbReference>
<dbReference type="SUPFAM" id="SSF52402">
    <property type="entry name" value="Adenine nucleotide alpha hydrolases-like"/>
    <property type="match status" value="2"/>
</dbReference>
<sequence length="309" mass="32756">MGYRYGPVVAGVDGSADSLGALRWAADEACRHNRELLVVHAIDPALHAGDVPPGSADIAVRAADEAVRWRPGVCAAGVTEVGAPVEVLRSHTRQARLLVVASHGGGNNMADPLGSVCDQLCLGAECPVLAVHAARRWADPFTVLPQTGPVVAGFDGSDPARRALRLAFEEAADRGQRLVVIQVWQHPELWLHGRHHGEGRHHGPCLSSDESAVHEALVAAAEPWRARHPLVEMELRSEPGDPVEALTLASQWAMLMVFGTRSPADPDQPPSPSVMHRVLRDMACPALIAHGTVQEHAAPVPGAVHSASA</sequence>
<proteinExistence type="inferred from homology"/>
<keyword evidence="4" id="KW-1185">Reference proteome</keyword>
<evidence type="ECO:0000313" key="4">
    <source>
        <dbReference type="Proteomes" id="UP001501470"/>
    </source>
</evidence>
<dbReference type="PRINTS" id="PR01438">
    <property type="entry name" value="UNVRSLSTRESS"/>
</dbReference>
<dbReference type="PANTHER" id="PTHR46553:SF3">
    <property type="entry name" value="ADENINE NUCLEOTIDE ALPHA HYDROLASES-LIKE SUPERFAMILY PROTEIN"/>
    <property type="match status" value="1"/>
</dbReference>
<evidence type="ECO:0000313" key="3">
    <source>
        <dbReference type="EMBL" id="GAA1535306.1"/>
    </source>
</evidence>
<dbReference type="RefSeq" id="WP_344505849.1">
    <property type="nucleotide sequence ID" value="NZ_BAAAQD010000013.1"/>
</dbReference>
<dbReference type="EMBL" id="BAAAQD010000013">
    <property type="protein sequence ID" value="GAA1535306.1"/>
    <property type="molecule type" value="Genomic_DNA"/>
</dbReference>
<protein>
    <submittedName>
        <fullName evidence="3">Universal stress protein</fullName>
    </submittedName>
</protein>
<evidence type="ECO:0000256" key="1">
    <source>
        <dbReference type="ARBA" id="ARBA00008791"/>
    </source>
</evidence>
<dbReference type="InterPro" id="IPR006016">
    <property type="entry name" value="UspA"/>
</dbReference>
<comment type="similarity">
    <text evidence="1">Belongs to the universal stress protein A family.</text>
</comment>
<name>A0ABN2B7C3_9ACTN</name>
<gene>
    <name evidence="3" type="ORF">GCM10009827_061950</name>
</gene>
<feature type="domain" description="UspA" evidence="2">
    <location>
        <begin position="5"/>
        <end position="132"/>
    </location>
</feature>
<feature type="domain" description="UspA" evidence="2">
    <location>
        <begin position="149"/>
        <end position="289"/>
    </location>
</feature>
<accession>A0ABN2B7C3</accession>
<dbReference type="Proteomes" id="UP001501470">
    <property type="component" value="Unassembled WGS sequence"/>
</dbReference>